<reference evidence="2" key="1">
    <citation type="submission" date="2021-03" db="EMBL/GenBank/DDBJ databases">
        <authorList>
            <person name="Bekaert M."/>
        </authorList>
    </citation>
    <scope>NUCLEOTIDE SEQUENCE</scope>
</reference>
<evidence type="ECO:0000313" key="3">
    <source>
        <dbReference type="Proteomes" id="UP000683360"/>
    </source>
</evidence>
<organism evidence="2 3">
    <name type="scientific">Mytilus edulis</name>
    <name type="common">Blue mussel</name>
    <dbReference type="NCBI Taxonomy" id="6550"/>
    <lineage>
        <taxon>Eukaryota</taxon>
        <taxon>Metazoa</taxon>
        <taxon>Spiralia</taxon>
        <taxon>Lophotrochozoa</taxon>
        <taxon>Mollusca</taxon>
        <taxon>Bivalvia</taxon>
        <taxon>Autobranchia</taxon>
        <taxon>Pteriomorphia</taxon>
        <taxon>Mytilida</taxon>
        <taxon>Mytiloidea</taxon>
        <taxon>Mytilidae</taxon>
        <taxon>Mytilinae</taxon>
        <taxon>Mytilus</taxon>
    </lineage>
</organism>
<dbReference type="Proteomes" id="UP000683360">
    <property type="component" value="Unassembled WGS sequence"/>
</dbReference>
<accession>A0A8S3REX0</accession>
<comment type="caution">
    <text evidence="2">The sequence shown here is derived from an EMBL/GenBank/DDBJ whole genome shotgun (WGS) entry which is preliminary data.</text>
</comment>
<keyword evidence="1" id="KW-1133">Transmembrane helix</keyword>
<keyword evidence="1" id="KW-0812">Transmembrane</keyword>
<gene>
    <name evidence="2" type="ORF">MEDL_19455</name>
</gene>
<keyword evidence="1" id="KW-0472">Membrane</keyword>
<dbReference type="OrthoDB" id="6203260at2759"/>
<dbReference type="EMBL" id="CAJPWZ010001008">
    <property type="protein sequence ID" value="CAG2205037.1"/>
    <property type="molecule type" value="Genomic_DNA"/>
</dbReference>
<evidence type="ECO:0000256" key="1">
    <source>
        <dbReference type="SAM" id="Phobius"/>
    </source>
</evidence>
<name>A0A8S3REX0_MYTED</name>
<keyword evidence="3" id="KW-1185">Reference proteome</keyword>
<sequence>MPRQCLSEPVLFGTGDTFLYEIHTLIGDEKASTYVQKETNRIVKGLDIRTISNAEGFKKITDFQQDVHLMLCIDWKTDLDRQMGCLPSRIDDFPPDIKRKSIIVVFEPTVGTETMDAIVRGMSQNTTVNRYFNDVVVRTATYKYERKEAAAIPLYIFIIAACLKIHAVKFIFSRNK</sequence>
<evidence type="ECO:0000313" key="2">
    <source>
        <dbReference type="EMBL" id="CAG2205037.1"/>
    </source>
</evidence>
<proteinExistence type="predicted"/>
<dbReference type="AlphaFoldDB" id="A0A8S3REX0"/>
<protein>
    <submittedName>
        <fullName evidence="2">Uncharacterized protein</fullName>
    </submittedName>
</protein>
<feature type="transmembrane region" description="Helical" evidence="1">
    <location>
        <begin position="152"/>
        <end position="172"/>
    </location>
</feature>